<dbReference type="Proteomes" id="UP000006727">
    <property type="component" value="Chromosome 23"/>
</dbReference>
<sequence length="87" mass="10157">MNTLLELDLEGFSNQEILPQNMHYLTSLRIVNLKRYTSWSSNLTSLPSKLWDFKFLTRLNISRCLNLISLPKKLDNLTSLTDLDINE</sequence>
<evidence type="ECO:0000313" key="2">
    <source>
        <dbReference type="EnsemblPlants" id="Pp3c23_20700V3.1"/>
    </source>
</evidence>
<organism evidence="1">
    <name type="scientific">Physcomitrium patens</name>
    <name type="common">Spreading-leaved earth moss</name>
    <name type="synonym">Physcomitrella patens</name>
    <dbReference type="NCBI Taxonomy" id="3218"/>
    <lineage>
        <taxon>Eukaryota</taxon>
        <taxon>Viridiplantae</taxon>
        <taxon>Streptophyta</taxon>
        <taxon>Embryophyta</taxon>
        <taxon>Bryophyta</taxon>
        <taxon>Bryophytina</taxon>
        <taxon>Bryopsida</taxon>
        <taxon>Funariidae</taxon>
        <taxon>Funariales</taxon>
        <taxon>Funariaceae</taxon>
        <taxon>Physcomitrium</taxon>
    </lineage>
</organism>
<dbReference type="SUPFAM" id="SSF52058">
    <property type="entry name" value="L domain-like"/>
    <property type="match status" value="1"/>
</dbReference>
<gene>
    <name evidence="1" type="ORF">PHYPA_028353</name>
</gene>
<dbReference type="Gene3D" id="3.80.10.10">
    <property type="entry name" value="Ribonuclease Inhibitor"/>
    <property type="match status" value="1"/>
</dbReference>
<protein>
    <submittedName>
        <fullName evidence="1 2">Uncharacterized protein</fullName>
    </submittedName>
</protein>
<evidence type="ECO:0000313" key="1">
    <source>
        <dbReference type="EMBL" id="PNR29659.1"/>
    </source>
</evidence>
<dbReference type="Gramene" id="Pp3c23_20700V3.1">
    <property type="protein sequence ID" value="Pp3c23_20700V3.1"/>
    <property type="gene ID" value="Pp3c23_20700"/>
</dbReference>
<dbReference type="AlphaFoldDB" id="A0A2K1IK58"/>
<dbReference type="EMBL" id="ABEU02000023">
    <property type="protein sequence ID" value="PNR29659.1"/>
    <property type="molecule type" value="Genomic_DNA"/>
</dbReference>
<dbReference type="InterPro" id="IPR032675">
    <property type="entry name" value="LRR_dom_sf"/>
</dbReference>
<reference evidence="1 3" key="1">
    <citation type="journal article" date="2008" name="Science">
        <title>The Physcomitrella genome reveals evolutionary insights into the conquest of land by plants.</title>
        <authorList>
            <person name="Rensing S."/>
            <person name="Lang D."/>
            <person name="Zimmer A."/>
            <person name="Terry A."/>
            <person name="Salamov A."/>
            <person name="Shapiro H."/>
            <person name="Nishiyama T."/>
            <person name="Perroud P.-F."/>
            <person name="Lindquist E."/>
            <person name="Kamisugi Y."/>
            <person name="Tanahashi T."/>
            <person name="Sakakibara K."/>
            <person name="Fujita T."/>
            <person name="Oishi K."/>
            <person name="Shin-I T."/>
            <person name="Kuroki Y."/>
            <person name="Toyoda A."/>
            <person name="Suzuki Y."/>
            <person name="Hashimoto A."/>
            <person name="Yamaguchi K."/>
            <person name="Sugano A."/>
            <person name="Kohara Y."/>
            <person name="Fujiyama A."/>
            <person name="Anterola A."/>
            <person name="Aoki S."/>
            <person name="Ashton N."/>
            <person name="Barbazuk W.B."/>
            <person name="Barker E."/>
            <person name="Bennetzen J."/>
            <person name="Bezanilla M."/>
            <person name="Blankenship R."/>
            <person name="Cho S.H."/>
            <person name="Dutcher S."/>
            <person name="Estelle M."/>
            <person name="Fawcett J.A."/>
            <person name="Gundlach H."/>
            <person name="Hanada K."/>
            <person name="Heyl A."/>
            <person name="Hicks K.A."/>
            <person name="Hugh J."/>
            <person name="Lohr M."/>
            <person name="Mayer K."/>
            <person name="Melkozernov A."/>
            <person name="Murata T."/>
            <person name="Nelson D."/>
            <person name="Pils B."/>
            <person name="Prigge M."/>
            <person name="Reiss B."/>
            <person name="Renner T."/>
            <person name="Rombauts S."/>
            <person name="Rushton P."/>
            <person name="Sanderfoot A."/>
            <person name="Schween G."/>
            <person name="Shiu S.-H."/>
            <person name="Stueber K."/>
            <person name="Theodoulou F.L."/>
            <person name="Tu H."/>
            <person name="Van de Peer Y."/>
            <person name="Verrier P.J."/>
            <person name="Waters E."/>
            <person name="Wood A."/>
            <person name="Yang L."/>
            <person name="Cove D."/>
            <person name="Cuming A."/>
            <person name="Hasebe M."/>
            <person name="Lucas S."/>
            <person name="Mishler D.B."/>
            <person name="Reski R."/>
            <person name="Grigoriev I."/>
            <person name="Quatrano R.S."/>
            <person name="Boore J.L."/>
        </authorList>
    </citation>
    <scope>NUCLEOTIDE SEQUENCE [LARGE SCALE GENOMIC DNA]</scope>
    <source>
        <strain evidence="2 3">cv. Gransden 2004</strain>
    </source>
</reference>
<dbReference type="EnsemblPlants" id="Pp3c23_20700V3.1">
    <property type="protein sequence ID" value="Pp3c23_20700V3.1"/>
    <property type="gene ID" value="Pp3c23_20700"/>
</dbReference>
<reference evidence="1 3" key="2">
    <citation type="journal article" date="2018" name="Plant J.">
        <title>The Physcomitrella patens chromosome-scale assembly reveals moss genome structure and evolution.</title>
        <authorList>
            <person name="Lang D."/>
            <person name="Ullrich K.K."/>
            <person name="Murat F."/>
            <person name="Fuchs J."/>
            <person name="Jenkins J."/>
            <person name="Haas F.B."/>
            <person name="Piednoel M."/>
            <person name="Gundlach H."/>
            <person name="Van Bel M."/>
            <person name="Meyberg R."/>
            <person name="Vives C."/>
            <person name="Morata J."/>
            <person name="Symeonidi A."/>
            <person name="Hiss M."/>
            <person name="Muchero W."/>
            <person name="Kamisugi Y."/>
            <person name="Saleh O."/>
            <person name="Blanc G."/>
            <person name="Decker E.L."/>
            <person name="van Gessel N."/>
            <person name="Grimwood J."/>
            <person name="Hayes R.D."/>
            <person name="Graham S.W."/>
            <person name="Gunter L.E."/>
            <person name="McDaniel S.F."/>
            <person name="Hoernstein S.N.W."/>
            <person name="Larsson A."/>
            <person name="Li F.W."/>
            <person name="Perroud P.F."/>
            <person name="Phillips J."/>
            <person name="Ranjan P."/>
            <person name="Rokshar D.S."/>
            <person name="Rothfels C.J."/>
            <person name="Schneider L."/>
            <person name="Shu S."/>
            <person name="Stevenson D.W."/>
            <person name="Thummler F."/>
            <person name="Tillich M."/>
            <person name="Villarreal Aguilar J.C."/>
            <person name="Widiez T."/>
            <person name="Wong G.K."/>
            <person name="Wymore A."/>
            <person name="Zhang Y."/>
            <person name="Zimmer A.D."/>
            <person name="Quatrano R.S."/>
            <person name="Mayer K.F.X."/>
            <person name="Goodstein D."/>
            <person name="Casacuberta J.M."/>
            <person name="Vandepoele K."/>
            <person name="Reski R."/>
            <person name="Cuming A.C."/>
            <person name="Tuskan G.A."/>
            <person name="Maumus F."/>
            <person name="Salse J."/>
            <person name="Schmutz J."/>
            <person name="Rensing S.A."/>
        </authorList>
    </citation>
    <scope>NUCLEOTIDE SEQUENCE [LARGE SCALE GENOMIC DNA]</scope>
    <source>
        <strain evidence="2 3">cv. Gransden 2004</strain>
    </source>
</reference>
<dbReference type="InParanoid" id="A0A2K1IK58"/>
<evidence type="ECO:0000313" key="3">
    <source>
        <dbReference type="Proteomes" id="UP000006727"/>
    </source>
</evidence>
<proteinExistence type="predicted"/>
<reference evidence="2" key="3">
    <citation type="submission" date="2020-12" db="UniProtKB">
        <authorList>
            <consortium name="EnsemblPlants"/>
        </authorList>
    </citation>
    <scope>IDENTIFICATION</scope>
</reference>
<name>A0A2K1IK58_PHYPA</name>
<accession>A0A2K1IK58</accession>
<keyword evidence="3" id="KW-1185">Reference proteome</keyword>